<organism evidence="1 2">
    <name type="scientific">Acidipropionibacterium jensenii</name>
    <dbReference type="NCBI Taxonomy" id="1749"/>
    <lineage>
        <taxon>Bacteria</taxon>
        <taxon>Bacillati</taxon>
        <taxon>Actinomycetota</taxon>
        <taxon>Actinomycetes</taxon>
        <taxon>Propionibacteriales</taxon>
        <taxon>Propionibacteriaceae</taxon>
        <taxon>Acidipropionibacterium</taxon>
    </lineage>
</organism>
<dbReference type="SUPFAM" id="SSF53067">
    <property type="entry name" value="Actin-like ATPase domain"/>
    <property type="match status" value="1"/>
</dbReference>
<sequence length="121" mass="13574">MELADAVRLLAAEDRVARIAGFAPTVCALDDPVARGIVSTAAEDLLASRASAAIRSGTTTVACRGRLLLNDRFRTMIEEDCWLRGWEFRRPRGDILDVDHDLLFAEPYRRHALALRWRPGR</sequence>
<dbReference type="EMBL" id="LR134473">
    <property type="protein sequence ID" value="VEI03663.1"/>
    <property type="molecule type" value="Genomic_DNA"/>
</dbReference>
<dbReference type="RefSeq" id="WP_028703774.1">
    <property type="nucleotide sequence ID" value="NZ_LR134473.1"/>
</dbReference>
<reference evidence="1 2" key="1">
    <citation type="submission" date="2018-12" db="EMBL/GenBank/DDBJ databases">
        <authorList>
            <consortium name="Pathogen Informatics"/>
        </authorList>
    </citation>
    <scope>NUCLEOTIDE SEQUENCE [LARGE SCALE GENOMIC DNA]</scope>
    <source>
        <strain evidence="1 2">NCTC13652</strain>
    </source>
</reference>
<keyword evidence="2" id="KW-1185">Reference proteome</keyword>
<dbReference type="Gene3D" id="3.30.420.40">
    <property type="match status" value="1"/>
</dbReference>
<proteinExistence type="predicted"/>
<dbReference type="Proteomes" id="UP000277858">
    <property type="component" value="Chromosome"/>
</dbReference>
<name>A0A448P0D9_9ACTN</name>
<evidence type="ECO:0000313" key="2">
    <source>
        <dbReference type="Proteomes" id="UP000277858"/>
    </source>
</evidence>
<gene>
    <name evidence="1" type="ORF">NCTC13652_01874</name>
</gene>
<dbReference type="InterPro" id="IPR043129">
    <property type="entry name" value="ATPase_NBD"/>
</dbReference>
<dbReference type="AlphaFoldDB" id="A0A448P0D9"/>
<evidence type="ECO:0000313" key="1">
    <source>
        <dbReference type="EMBL" id="VEI03663.1"/>
    </source>
</evidence>
<protein>
    <submittedName>
        <fullName evidence="1">Uncharacterized protein</fullName>
    </submittedName>
</protein>
<accession>A0A448P0D9</accession>